<proteinExistence type="predicted"/>
<evidence type="ECO:0000313" key="3">
    <source>
        <dbReference type="Proteomes" id="UP000278775"/>
    </source>
</evidence>
<organism evidence="2 3">
    <name type="scientific">Chryseobacterium nematophagum</name>
    <dbReference type="NCBI Taxonomy" id="2305228"/>
    <lineage>
        <taxon>Bacteria</taxon>
        <taxon>Pseudomonadati</taxon>
        <taxon>Bacteroidota</taxon>
        <taxon>Flavobacteriia</taxon>
        <taxon>Flavobacteriales</taxon>
        <taxon>Weeksellaceae</taxon>
        <taxon>Chryseobacterium group</taxon>
        <taxon>Chryseobacterium</taxon>
    </lineage>
</organism>
<evidence type="ECO:0000259" key="1">
    <source>
        <dbReference type="Pfam" id="PF00753"/>
    </source>
</evidence>
<dbReference type="Proteomes" id="UP000278775">
    <property type="component" value="Unassembled WGS sequence"/>
</dbReference>
<accession>A0A3M7TEQ9</accession>
<reference evidence="2 3" key="1">
    <citation type="submission" date="2018-08" db="EMBL/GenBank/DDBJ databases">
        <title>Chryseobacterium nematophagum: a novel matrix digesting pathogen of nematodes.</title>
        <authorList>
            <person name="Page A."/>
            <person name="Roberts M."/>
            <person name="Felix M.-A."/>
            <person name="Weir W."/>
        </authorList>
    </citation>
    <scope>NUCLEOTIDE SEQUENCE [LARGE SCALE GENOMIC DNA]</scope>
    <source>
        <strain evidence="2 3">JUb129</strain>
    </source>
</reference>
<dbReference type="EMBL" id="QWIU01000002">
    <property type="protein sequence ID" value="RNA61466.1"/>
    <property type="molecule type" value="Genomic_DNA"/>
</dbReference>
<dbReference type="Gene3D" id="3.60.15.10">
    <property type="entry name" value="Ribonuclease Z/Hydroxyacylglutathione hydrolase-like"/>
    <property type="match status" value="1"/>
</dbReference>
<dbReference type="SUPFAM" id="SSF56281">
    <property type="entry name" value="Metallo-hydrolase/oxidoreductase"/>
    <property type="match status" value="1"/>
</dbReference>
<feature type="domain" description="Metallo-beta-lactamase" evidence="1">
    <location>
        <begin position="13"/>
        <end position="107"/>
    </location>
</feature>
<dbReference type="AlphaFoldDB" id="A0A3M7TEQ9"/>
<evidence type="ECO:0000313" key="2">
    <source>
        <dbReference type="EMBL" id="RNA61466.1"/>
    </source>
</evidence>
<dbReference type="OrthoDB" id="418728at2"/>
<keyword evidence="2" id="KW-0378">Hydrolase</keyword>
<comment type="caution">
    <text evidence="2">The sequence shown here is derived from an EMBL/GenBank/DDBJ whole genome shotgun (WGS) entry which is preliminary data.</text>
</comment>
<dbReference type="InterPro" id="IPR001279">
    <property type="entry name" value="Metallo-B-lactamas"/>
</dbReference>
<dbReference type="RefSeq" id="WP_122635607.1">
    <property type="nucleotide sequence ID" value="NZ_QWIU01000002.1"/>
</dbReference>
<protein>
    <submittedName>
        <fullName evidence="2">MBL fold metallo-hydrolase</fullName>
    </submittedName>
</protein>
<dbReference type="Pfam" id="PF00753">
    <property type="entry name" value="Lactamase_B"/>
    <property type="match status" value="1"/>
</dbReference>
<dbReference type="GO" id="GO:0016787">
    <property type="term" value="F:hydrolase activity"/>
    <property type="evidence" value="ECO:0007669"/>
    <property type="project" value="UniProtKB-KW"/>
</dbReference>
<name>A0A3M7TEQ9_9FLAO</name>
<dbReference type="InterPro" id="IPR036866">
    <property type="entry name" value="RibonucZ/Hydroxyglut_hydro"/>
</dbReference>
<sequence>MKIQFLQSFNDDSIWISLIDNGFNKNILIDGGTSTTYSYTDKNKKLKGGALKLLIKFLKEKNLDLVILTHIDDDHIGGFLKWFGKDKEAIKHIKEVWFNSGRTIKKYLNDINSNVDSLKFKENTTLTSIPQRVEFENYIRYNQVWNEKVVVQKDVLNWNNIFFQILPPGKDKLEKLLRDGIKRKLNLYWTLPEKATI</sequence>
<gene>
    <name evidence="2" type="ORF">D1631_05725</name>
</gene>